<dbReference type="PIRSF" id="PIRSF012535">
    <property type="entry name" value="UCP012535"/>
    <property type="match status" value="1"/>
</dbReference>
<dbReference type="GO" id="GO:0016874">
    <property type="term" value="F:ligase activity"/>
    <property type="evidence" value="ECO:0007669"/>
    <property type="project" value="UniProtKB-UniRule"/>
</dbReference>
<evidence type="ECO:0000313" key="6">
    <source>
        <dbReference type="Proteomes" id="UP000257143"/>
    </source>
</evidence>
<gene>
    <name evidence="2 5" type="primary">bshC</name>
    <name evidence="5" type="ORF">CWR48_12900</name>
</gene>
<evidence type="ECO:0000313" key="5">
    <source>
        <dbReference type="EMBL" id="RDW18460.1"/>
    </source>
</evidence>
<dbReference type="InterPro" id="IPR055399">
    <property type="entry name" value="CC_BshC"/>
</dbReference>
<dbReference type="Pfam" id="PF10079">
    <property type="entry name" value="Rossmann-like_BshC"/>
    <property type="match status" value="1"/>
</dbReference>
<protein>
    <recommendedName>
        <fullName evidence="2">Putative cysteine ligase BshC</fullName>
        <ecNumber evidence="2">6.-.-.-</ecNumber>
    </recommendedName>
</protein>
<dbReference type="Proteomes" id="UP000257143">
    <property type="component" value="Unassembled WGS sequence"/>
</dbReference>
<dbReference type="AlphaFoldDB" id="A0A3D8PQQ6"/>
<comment type="function">
    <text evidence="2">Involved in bacillithiol (BSH) biosynthesis. May catalyze the last step of the pathway, the addition of cysteine to glucosamine malate (GlcN-Mal) to generate BSH.</text>
</comment>
<dbReference type="InterPro" id="IPR055398">
    <property type="entry name" value="Rossmann-like_BshC"/>
</dbReference>
<name>A0A3D8PQQ6_9BACI</name>
<feature type="domain" description="Bacillithiol biosynthesis BshC C-terminal coiled-coil" evidence="4">
    <location>
        <begin position="381"/>
        <end position="539"/>
    </location>
</feature>
<keyword evidence="1 2" id="KW-0436">Ligase</keyword>
<comment type="similarity">
    <text evidence="2">Belongs to the BshC family.</text>
</comment>
<proteinExistence type="inferred from homology"/>
<sequence length="539" mass="62741">MRIDTIKLTKQARLINDYRENKETIIKFFDYHPFEEYEQRIKDLKERSFNRSKLTEVLLKINTEWGAPSATLANIDRMMMDNSLVVIGGQQAGLLTGPLYTINKIISILQFAKQQEEELRIPIIPVFWIAGEDHDFEEMNHIYMPETNRLKKHKLRQQNLEKRSVSHIPIDEADIKVWLDKLFTQLKETEYTKDLYEAINACLTKSTSYTDFFARVIFQLFSEEGVVLIDSAHPLVRNLEREHFVHMIESQPDISTGVSRVAAQLKQEQYPLGLDVTPDDGNLFYHKNNERILLMRNQNQDWVGKNGEVRLSTEEIMRIAKNTPGLLSNNVVTRPLMQELLFPTLAFIGGPGEISYWALLKPAFHALGIKMPPVVPRLSLTYVERGIEKKLAKYNLEIETVINQGLNEFKDNWLVAKVDPPVHTLANELKAVINQAHEPLRNIARELRADIDALAENNLLHIYRDVELLEKRIVRTIEEKYELEIMDLDRINLAIHPDGGLQERMWNPLPFLNVYGKEWVKEVLKQSYSFKVDHYIIYL</sequence>
<evidence type="ECO:0000259" key="4">
    <source>
        <dbReference type="Pfam" id="PF24850"/>
    </source>
</evidence>
<evidence type="ECO:0000256" key="2">
    <source>
        <dbReference type="HAMAP-Rule" id="MF_01867"/>
    </source>
</evidence>
<evidence type="ECO:0000259" key="3">
    <source>
        <dbReference type="Pfam" id="PF10079"/>
    </source>
</evidence>
<dbReference type="InterPro" id="IPR011199">
    <property type="entry name" value="Bacillithiol_biosynth_BshC"/>
</dbReference>
<comment type="caution">
    <text evidence="5">The sequence shown here is derived from an EMBL/GenBank/DDBJ whole genome shotgun (WGS) entry which is preliminary data.</text>
</comment>
<evidence type="ECO:0000256" key="1">
    <source>
        <dbReference type="ARBA" id="ARBA00022598"/>
    </source>
</evidence>
<dbReference type="EC" id="6.-.-.-" evidence="2"/>
<accession>A0A3D8PQQ6</accession>
<organism evidence="5 6">
    <name type="scientific">Oceanobacillus arenosus</name>
    <dbReference type="NCBI Taxonomy" id="1229153"/>
    <lineage>
        <taxon>Bacteria</taxon>
        <taxon>Bacillati</taxon>
        <taxon>Bacillota</taxon>
        <taxon>Bacilli</taxon>
        <taxon>Bacillales</taxon>
        <taxon>Bacillaceae</taxon>
        <taxon>Oceanobacillus</taxon>
    </lineage>
</organism>
<dbReference type="OrthoDB" id="9765151at2"/>
<dbReference type="RefSeq" id="WP_115773638.1">
    <property type="nucleotide sequence ID" value="NZ_PIOC01000017.1"/>
</dbReference>
<reference evidence="6" key="1">
    <citation type="submission" date="2017-11" db="EMBL/GenBank/DDBJ databases">
        <authorList>
            <person name="Zhu W."/>
        </authorList>
    </citation>
    <scope>NUCLEOTIDE SEQUENCE [LARGE SCALE GENOMIC DNA]</scope>
    <source>
        <strain evidence="6">CAU 1183</strain>
    </source>
</reference>
<dbReference type="EMBL" id="PIOC01000017">
    <property type="protein sequence ID" value="RDW18460.1"/>
    <property type="molecule type" value="Genomic_DNA"/>
</dbReference>
<feature type="domain" description="Bacillithiol biosynthesis BshC N-terminal Rossmann-like" evidence="3">
    <location>
        <begin position="1"/>
        <end position="378"/>
    </location>
</feature>
<dbReference type="NCBIfam" id="TIGR03998">
    <property type="entry name" value="thiol_BshC"/>
    <property type="match status" value="1"/>
</dbReference>
<keyword evidence="6" id="KW-1185">Reference proteome</keyword>
<dbReference type="Pfam" id="PF24850">
    <property type="entry name" value="CC_BshC"/>
    <property type="match status" value="1"/>
</dbReference>
<dbReference type="HAMAP" id="MF_01867">
    <property type="entry name" value="BshC"/>
    <property type="match status" value="1"/>
</dbReference>